<keyword evidence="4" id="KW-1185">Reference proteome</keyword>
<dbReference type="OrthoDB" id="1432796at2759"/>
<dbReference type="EMBL" id="JAJAGQ010000006">
    <property type="protein sequence ID" value="KAJ8560419.1"/>
    <property type="molecule type" value="Genomic_DNA"/>
</dbReference>
<proteinExistence type="predicted"/>
<gene>
    <name evidence="3" type="ORF">K7X08_022279</name>
</gene>
<evidence type="ECO:0000313" key="3">
    <source>
        <dbReference type="EMBL" id="KAJ8560419.1"/>
    </source>
</evidence>
<feature type="compositionally biased region" description="Low complexity" evidence="1">
    <location>
        <begin position="112"/>
        <end position="141"/>
    </location>
</feature>
<evidence type="ECO:0000256" key="1">
    <source>
        <dbReference type="SAM" id="MobiDB-lite"/>
    </source>
</evidence>
<sequence>MSVSPKSTNTKDYSPMSTSPVNNDKVYKHYTSINDLRPVEEDCTQAMILLGLDKPLHVSYPSDNENPIDVDTTFDFSNLASKLTFPTQRSKRVFENQFGEYQSAKRSRKESTFPVDTTTSSSTDTNFSVPSSSRTPSTSTPQAESEKEKEEEEMSDDTPLRNFIPKGVHRTYWNFDKYVASTSKATNKKMDPDYVAPTSEVTPAATSSKHVYTESETDSEVIPYSCMFQTKSCSINCNWFKNRGVRGEKNPYCEKVIRVFYANLMLAVKDTTSKKFEKMYLYNKVYNFTHNIINSTLGIIISKREPQPNPTVEELNSMIKYLTGNLITVWAHRSPVSKLTALFATLHKVVIYNWLPSLNETVVTLDQASLLFKIGRNQKVDLGTLIFNHAVNLAEKQSNSALPYPSLIFQILLNQGFKTSKGEKLSPALEVYSVQRAIVNSRDRVIDMPWKKDE</sequence>
<feature type="compositionally biased region" description="Polar residues" evidence="1">
    <location>
        <begin position="1"/>
        <end position="22"/>
    </location>
</feature>
<feature type="region of interest" description="Disordered" evidence="1">
    <location>
        <begin position="101"/>
        <end position="161"/>
    </location>
</feature>
<comment type="caution">
    <text evidence="3">The sequence shown here is derived from an EMBL/GenBank/DDBJ whole genome shotgun (WGS) entry which is preliminary data.</text>
</comment>
<dbReference type="InterPro" id="IPR046796">
    <property type="entry name" value="Transposase_32_dom"/>
</dbReference>
<feature type="region of interest" description="Disordered" evidence="1">
    <location>
        <begin position="1"/>
        <end position="23"/>
    </location>
</feature>
<dbReference type="Proteomes" id="UP001152561">
    <property type="component" value="Unassembled WGS sequence"/>
</dbReference>
<organism evidence="3 4">
    <name type="scientific">Anisodus acutangulus</name>
    <dbReference type="NCBI Taxonomy" id="402998"/>
    <lineage>
        <taxon>Eukaryota</taxon>
        <taxon>Viridiplantae</taxon>
        <taxon>Streptophyta</taxon>
        <taxon>Embryophyta</taxon>
        <taxon>Tracheophyta</taxon>
        <taxon>Spermatophyta</taxon>
        <taxon>Magnoliopsida</taxon>
        <taxon>eudicotyledons</taxon>
        <taxon>Gunneridae</taxon>
        <taxon>Pentapetalae</taxon>
        <taxon>asterids</taxon>
        <taxon>lamiids</taxon>
        <taxon>Solanales</taxon>
        <taxon>Solanaceae</taxon>
        <taxon>Solanoideae</taxon>
        <taxon>Hyoscyameae</taxon>
        <taxon>Anisodus</taxon>
    </lineage>
</organism>
<dbReference type="AlphaFoldDB" id="A0A9Q1MIR5"/>
<evidence type="ECO:0000259" key="2">
    <source>
        <dbReference type="Pfam" id="PF20167"/>
    </source>
</evidence>
<reference evidence="4" key="1">
    <citation type="journal article" date="2023" name="Proc. Natl. Acad. Sci. U.S.A.">
        <title>Genomic and structural basis for evolution of tropane alkaloid biosynthesis.</title>
        <authorList>
            <person name="Wanga Y.-J."/>
            <person name="Taina T."/>
            <person name="Yua J.-Y."/>
            <person name="Lia J."/>
            <person name="Xua B."/>
            <person name="Chenc J."/>
            <person name="D'Auriad J.C."/>
            <person name="Huanga J.-P."/>
            <person name="Huanga S.-X."/>
        </authorList>
    </citation>
    <scope>NUCLEOTIDE SEQUENCE [LARGE SCALE GENOMIC DNA]</scope>
    <source>
        <strain evidence="4">cv. KIB-2019</strain>
    </source>
</reference>
<accession>A0A9Q1MIR5</accession>
<feature type="domain" description="Putative plant transposon protein" evidence="2">
    <location>
        <begin position="249"/>
        <end position="416"/>
    </location>
</feature>
<protein>
    <recommendedName>
        <fullName evidence="2">Putative plant transposon protein domain-containing protein</fullName>
    </recommendedName>
</protein>
<evidence type="ECO:0000313" key="4">
    <source>
        <dbReference type="Proteomes" id="UP001152561"/>
    </source>
</evidence>
<dbReference type="Pfam" id="PF20167">
    <property type="entry name" value="Transposase_32"/>
    <property type="match status" value="1"/>
</dbReference>
<name>A0A9Q1MIR5_9SOLA</name>